<feature type="domain" description="Methionyl-tRNA synthetase anticodon-binding" evidence="1">
    <location>
        <begin position="50"/>
        <end position="122"/>
    </location>
</feature>
<organism evidence="2 3">
    <name type="scientific">Canna indica</name>
    <name type="common">Indian-shot</name>
    <dbReference type="NCBI Taxonomy" id="4628"/>
    <lineage>
        <taxon>Eukaryota</taxon>
        <taxon>Viridiplantae</taxon>
        <taxon>Streptophyta</taxon>
        <taxon>Embryophyta</taxon>
        <taxon>Tracheophyta</taxon>
        <taxon>Spermatophyta</taxon>
        <taxon>Magnoliopsida</taxon>
        <taxon>Liliopsida</taxon>
        <taxon>Zingiberales</taxon>
        <taxon>Cannaceae</taxon>
        <taxon>Canna</taxon>
    </lineage>
</organism>
<dbReference type="AlphaFoldDB" id="A0AAQ3QPR7"/>
<dbReference type="EMBL" id="CP136897">
    <property type="protein sequence ID" value="WOL17068.1"/>
    <property type="molecule type" value="Genomic_DNA"/>
</dbReference>
<evidence type="ECO:0000313" key="2">
    <source>
        <dbReference type="EMBL" id="WOL17068.1"/>
    </source>
</evidence>
<name>A0AAQ3QPR7_9LILI</name>
<gene>
    <name evidence="2" type="ORF">Cni_G25857</name>
</gene>
<evidence type="ECO:0000259" key="1">
    <source>
        <dbReference type="Pfam" id="PF19303"/>
    </source>
</evidence>
<keyword evidence="2" id="KW-0436">Ligase</keyword>
<dbReference type="InterPro" id="IPR009080">
    <property type="entry name" value="tRNAsynth_Ia_anticodon-bd"/>
</dbReference>
<dbReference type="GO" id="GO:0005829">
    <property type="term" value="C:cytosol"/>
    <property type="evidence" value="ECO:0007669"/>
    <property type="project" value="TreeGrafter"/>
</dbReference>
<sequence>MTDQVSNYFLCLKYVLSTKKTTAKVSKAQRNLKESATTKSGKKCGHGAKEVRLKHGLKTAMSISTEGNAYLQESQFWKLYKEGPPSCSIVIKASAGLVYLLATLLESFMPSFSKETMSEKIKKLENVLDSKDKVS</sequence>
<protein>
    <submittedName>
        <fullName evidence="2">Methionine--tRNA ligase</fullName>
    </submittedName>
</protein>
<dbReference type="GO" id="GO:0006431">
    <property type="term" value="P:methionyl-tRNA aminoacylation"/>
    <property type="evidence" value="ECO:0007669"/>
    <property type="project" value="TreeGrafter"/>
</dbReference>
<reference evidence="2 3" key="1">
    <citation type="submission" date="2023-10" db="EMBL/GenBank/DDBJ databases">
        <title>Chromosome-scale genome assembly provides insights into flower coloration mechanisms of Canna indica.</title>
        <authorList>
            <person name="Li C."/>
        </authorList>
    </citation>
    <scope>NUCLEOTIDE SEQUENCE [LARGE SCALE GENOMIC DNA]</scope>
    <source>
        <tissue evidence="2">Flower</tissue>
    </source>
</reference>
<dbReference type="InterPro" id="IPR023458">
    <property type="entry name" value="Met-tRNA_ligase_1"/>
</dbReference>
<dbReference type="Proteomes" id="UP001327560">
    <property type="component" value="Chromosome 8"/>
</dbReference>
<dbReference type="Pfam" id="PF19303">
    <property type="entry name" value="Anticodon_3"/>
    <property type="match status" value="1"/>
</dbReference>
<dbReference type="InterPro" id="IPR041872">
    <property type="entry name" value="Anticodon_Met"/>
</dbReference>
<dbReference type="PANTHER" id="PTHR45765:SF1">
    <property type="entry name" value="METHIONINE--TRNA LIGASE, CYTOPLASMIC"/>
    <property type="match status" value="1"/>
</dbReference>
<evidence type="ECO:0000313" key="3">
    <source>
        <dbReference type="Proteomes" id="UP001327560"/>
    </source>
</evidence>
<dbReference type="PANTHER" id="PTHR45765">
    <property type="entry name" value="METHIONINE--TRNA LIGASE"/>
    <property type="match status" value="1"/>
</dbReference>
<dbReference type="SUPFAM" id="SSF47323">
    <property type="entry name" value="Anticodon-binding domain of a subclass of class I aminoacyl-tRNA synthetases"/>
    <property type="match status" value="1"/>
</dbReference>
<dbReference type="GO" id="GO:0005524">
    <property type="term" value="F:ATP binding"/>
    <property type="evidence" value="ECO:0007669"/>
    <property type="project" value="InterPro"/>
</dbReference>
<accession>A0AAQ3QPR7</accession>
<dbReference type="Gene3D" id="1.10.730.10">
    <property type="entry name" value="Isoleucyl-tRNA Synthetase, Domain 1"/>
    <property type="match status" value="1"/>
</dbReference>
<proteinExistence type="predicted"/>
<keyword evidence="3" id="KW-1185">Reference proteome</keyword>
<dbReference type="GO" id="GO:0004825">
    <property type="term" value="F:methionine-tRNA ligase activity"/>
    <property type="evidence" value="ECO:0007669"/>
    <property type="project" value="InterPro"/>
</dbReference>
<dbReference type="GO" id="GO:0017101">
    <property type="term" value="C:aminoacyl-tRNA synthetase multienzyme complex"/>
    <property type="evidence" value="ECO:0007669"/>
    <property type="project" value="TreeGrafter"/>
</dbReference>